<comment type="caution">
    <text evidence="2">The sequence shown here is derived from an EMBL/GenBank/DDBJ whole genome shotgun (WGS) entry which is preliminary data.</text>
</comment>
<feature type="region of interest" description="Disordered" evidence="1">
    <location>
        <begin position="352"/>
        <end position="493"/>
    </location>
</feature>
<feature type="compositionally biased region" description="Low complexity" evidence="1">
    <location>
        <begin position="450"/>
        <end position="461"/>
    </location>
</feature>
<protein>
    <submittedName>
        <fullName evidence="2">Uncharacterized protein</fullName>
    </submittedName>
</protein>
<gene>
    <name evidence="2" type="ORF">TrCOL_g6672</name>
</gene>
<evidence type="ECO:0000313" key="2">
    <source>
        <dbReference type="EMBL" id="GMI48469.1"/>
    </source>
</evidence>
<evidence type="ECO:0000256" key="1">
    <source>
        <dbReference type="SAM" id="MobiDB-lite"/>
    </source>
</evidence>
<dbReference type="Proteomes" id="UP001165065">
    <property type="component" value="Unassembled WGS sequence"/>
</dbReference>
<feature type="compositionally biased region" description="Polar residues" evidence="1">
    <location>
        <begin position="390"/>
        <end position="404"/>
    </location>
</feature>
<sequence length="493" mass="54632">MAALVNIKADSTVLTFHESSECITSDNMDHTFCGVMFPLVVHKSLPVSSIFVTSISVRGGLGNVSVYASYQEADIVPDPDQFQQIYTGTHQASYNKMIPLTLSTPLSLKPGSRVILYVHSTLPGDQALVYDNYCGVGPIWTDDFITVEDGLAHVSNEPFGRTSIWGWGSAWRRDRAFVGRISYGVRWSLWRPQTHSVYGPRFRTCGRSLFMLQRRDICLWARLPDDVIMYILNFCRFDWFNDTVQDLETQSSYTRLRVRQGRESEIEEEEDDEEYMEGGLGSATSSSRTVYTRAQARAISSAQRLNGIRGHPMFAQILREAGLMGEGEADDGMVLVEGSRLVYFTNAELESSGALAEEMEDSSDEDGEGGMEEIEGDGVEEDDDDEFVDASNSQGGNNYNTIVSSPGGGVTQAMTEAGLRSTAYDVDYDDDDDDDDDDDEDDGGKPVANTTSTTTTTTTTTLNRQASVERVEMEESMMEREDGMVVDHQVKGD</sequence>
<feature type="compositionally biased region" description="Basic and acidic residues" evidence="1">
    <location>
        <begin position="467"/>
        <end position="493"/>
    </location>
</feature>
<feature type="compositionally biased region" description="Acidic residues" evidence="1">
    <location>
        <begin position="357"/>
        <end position="388"/>
    </location>
</feature>
<dbReference type="OrthoDB" id="410247at2759"/>
<feature type="compositionally biased region" description="Acidic residues" evidence="1">
    <location>
        <begin position="265"/>
        <end position="276"/>
    </location>
</feature>
<keyword evidence="3" id="KW-1185">Reference proteome</keyword>
<name>A0A9W7GP36_9STRA</name>
<feature type="compositionally biased region" description="Acidic residues" evidence="1">
    <location>
        <begin position="426"/>
        <end position="442"/>
    </location>
</feature>
<feature type="region of interest" description="Disordered" evidence="1">
    <location>
        <begin position="261"/>
        <end position="284"/>
    </location>
</feature>
<dbReference type="AlphaFoldDB" id="A0A9W7GP36"/>
<evidence type="ECO:0000313" key="3">
    <source>
        <dbReference type="Proteomes" id="UP001165065"/>
    </source>
</evidence>
<dbReference type="EMBL" id="BRYA01000399">
    <property type="protein sequence ID" value="GMI48469.1"/>
    <property type="molecule type" value="Genomic_DNA"/>
</dbReference>
<accession>A0A9W7GP36</accession>
<proteinExistence type="predicted"/>
<reference evidence="3" key="1">
    <citation type="journal article" date="2023" name="Commun. Biol.">
        <title>Genome analysis of Parmales, the sister group of diatoms, reveals the evolutionary specialization of diatoms from phago-mixotrophs to photoautotrophs.</title>
        <authorList>
            <person name="Ban H."/>
            <person name="Sato S."/>
            <person name="Yoshikawa S."/>
            <person name="Yamada K."/>
            <person name="Nakamura Y."/>
            <person name="Ichinomiya M."/>
            <person name="Sato N."/>
            <person name="Blanc-Mathieu R."/>
            <person name="Endo H."/>
            <person name="Kuwata A."/>
            <person name="Ogata H."/>
        </authorList>
    </citation>
    <scope>NUCLEOTIDE SEQUENCE [LARGE SCALE GENOMIC DNA]</scope>
</reference>
<organism evidence="2 3">
    <name type="scientific">Triparma columacea</name>
    <dbReference type="NCBI Taxonomy" id="722753"/>
    <lineage>
        <taxon>Eukaryota</taxon>
        <taxon>Sar</taxon>
        <taxon>Stramenopiles</taxon>
        <taxon>Ochrophyta</taxon>
        <taxon>Bolidophyceae</taxon>
        <taxon>Parmales</taxon>
        <taxon>Triparmaceae</taxon>
        <taxon>Triparma</taxon>
    </lineage>
</organism>